<proteinExistence type="inferred from homology"/>
<evidence type="ECO:0000256" key="1">
    <source>
        <dbReference type="ARBA" id="ARBA00001958"/>
    </source>
</evidence>
<evidence type="ECO:0000256" key="14">
    <source>
        <dbReference type="PIRSR" id="PIRSR000130-1"/>
    </source>
</evidence>
<feature type="binding site" evidence="13 15">
    <location>
        <begin position="343"/>
        <end position="345"/>
    </location>
    <ligand>
        <name>IMP</name>
        <dbReference type="ChEBI" id="CHEBI:58053"/>
    </ligand>
</feature>
<feature type="binding site" evidence="13 15">
    <location>
        <begin position="366"/>
        <end position="367"/>
    </location>
    <ligand>
        <name>IMP</name>
        <dbReference type="ChEBI" id="CHEBI:58053"/>
    </ligand>
</feature>
<feature type="binding site" evidence="13">
    <location>
        <position position="473"/>
    </location>
    <ligand>
        <name>K(+)</name>
        <dbReference type="ChEBI" id="CHEBI:29103"/>
        <note>ligand shared between two tetrameric partners</note>
    </ligand>
</feature>
<feature type="binding site" description="in other chain" evidence="13 17">
    <location>
        <position position="305"/>
    </location>
    <ligand>
        <name>K(+)</name>
        <dbReference type="ChEBI" id="CHEBI:29103"/>
        <note>ligand shared between two tetrameric partners</note>
    </ligand>
</feature>
<dbReference type="GO" id="GO:0003938">
    <property type="term" value="F:IMP dehydrogenase activity"/>
    <property type="evidence" value="ECO:0007669"/>
    <property type="project" value="UniProtKB-UniRule"/>
</dbReference>
<evidence type="ECO:0000313" key="22">
    <source>
        <dbReference type="EMBL" id="MBC8610914.1"/>
    </source>
</evidence>
<keyword evidence="4 13" id="KW-0479">Metal-binding</keyword>
<evidence type="ECO:0000313" key="23">
    <source>
        <dbReference type="Proteomes" id="UP000632659"/>
    </source>
</evidence>
<dbReference type="InterPro" id="IPR015875">
    <property type="entry name" value="IMP_DH/GMP_Rdtase_CS"/>
</dbReference>
<dbReference type="HAMAP" id="MF_01964">
    <property type="entry name" value="IMPDH"/>
    <property type="match status" value="1"/>
</dbReference>
<feature type="binding site" description="in other chain" evidence="13 17">
    <location>
        <position position="310"/>
    </location>
    <ligand>
        <name>K(+)</name>
        <dbReference type="ChEBI" id="CHEBI:29103"/>
        <note>ligand shared between two tetrameric partners</note>
    </ligand>
</feature>
<evidence type="ECO:0000256" key="15">
    <source>
        <dbReference type="PIRSR" id="PIRSR000130-2"/>
    </source>
</evidence>
<dbReference type="GO" id="GO:0000166">
    <property type="term" value="F:nucleotide binding"/>
    <property type="evidence" value="ECO:0007669"/>
    <property type="project" value="UniProtKB-UniRule"/>
</dbReference>
<comment type="activity regulation">
    <text evidence="13">Mycophenolic acid (MPA) is a non-competitive inhibitor that prevents formation of the closed enzyme conformation by binding to the same site as the amobile flap. In contrast, mizoribine monophosphate (MZP) is a competitive inhibitor that induces the closed conformation. MPA is a potent inhibitor of mammalian IMPDHs but a poor inhibitor of the bacterial enzymes. MZP is a more potent inhibitor of bacterial IMPDH.</text>
</comment>
<evidence type="ECO:0000256" key="3">
    <source>
        <dbReference type="ARBA" id="ARBA00011881"/>
    </source>
</evidence>
<comment type="function">
    <text evidence="13">Catalyzes the conversion of inosine 5'-phosphate (IMP) to xanthosine 5'-phosphate (XMP), the first committed and rate-limiting step in the de novo synthesis of guanine nucleotides, and therefore plays an important role in the regulation of cell growth.</text>
</comment>
<name>A0A8J6TQ98_9FIRM</name>
<dbReference type="Pfam" id="PF00478">
    <property type="entry name" value="IMPDH"/>
    <property type="match status" value="1"/>
</dbReference>
<feature type="binding site" evidence="16">
    <location>
        <begin position="253"/>
        <end position="255"/>
    </location>
    <ligand>
        <name>NAD(+)</name>
        <dbReference type="ChEBI" id="CHEBI:57540"/>
    </ligand>
</feature>
<comment type="pathway">
    <text evidence="13 20">Purine metabolism; XMP biosynthesis via de novo pathway; XMP from IMP: step 1/1.</text>
</comment>
<dbReference type="SMART" id="SM01240">
    <property type="entry name" value="IMPDH"/>
    <property type="match status" value="1"/>
</dbReference>
<feature type="binding site" description="in other chain" evidence="13 17">
    <location>
        <position position="307"/>
    </location>
    <ligand>
        <name>K(+)</name>
        <dbReference type="ChEBI" id="CHEBI:29103"/>
        <note>ligand shared between two tetrameric partners</note>
    </ligand>
</feature>
<keyword evidence="6 13" id="KW-0332">GMP biosynthesis</keyword>
<comment type="cofactor">
    <cofactor evidence="1 13">
        <name>K(+)</name>
        <dbReference type="ChEBI" id="CHEBI:29103"/>
    </cofactor>
</comment>
<feature type="active site" description="Thioimidate intermediate" evidence="13 14">
    <location>
        <position position="310"/>
    </location>
</feature>
<keyword evidence="10 13" id="KW-0520">NAD</keyword>
<sequence>MLETQFENKFVKEGLTFDDVLLIPAKSDVLPADVSVKTRLAKDIYLNTPIMSAAMDTVTESKMAIAIAREGGIGIIHKNMSIEQQCDEVDRVKRSENGVILNPFYLGPEHFVYDANDLMAKYKISGVPIVDDNGKLIGIITNRDLKFLTNFNIKIKEVMTKENLITAPVGTTVEQAQEILCKHKVEKLPIVDENGLLKGLITIKDIEKATQYPNTARDKKGRLLCGAAIGVTADVLERAGALLEAQADVLVLDSAHGHSFGIMDCLKKVKAAFPDAVVIAGNVATAAATEDLIKAGADAVKVGIGPGSICTTRVVSGIGVPQITAVYDAACMAAKYNIPVIADGGIKYSGDIVKALAAGASTVMLGSLLAGCDESPGENEIYQGRKFKVYRGMGSLAAMNNGSKDRYFQQNNKKLVPEGVEGRVPYKGPISDTIFQMMGGLKSGMGYCGCETIEQLHEKAQFVRITGAGLKESHPHDIYITKEAPNYSVQI</sequence>
<evidence type="ECO:0000256" key="8">
    <source>
        <dbReference type="ARBA" id="ARBA00022958"/>
    </source>
</evidence>
<evidence type="ECO:0000256" key="20">
    <source>
        <dbReference type="RuleBase" id="RU003928"/>
    </source>
</evidence>
<keyword evidence="8 13" id="KW-0630">Potassium</keyword>
<dbReference type="OrthoDB" id="9805398at2"/>
<evidence type="ECO:0000259" key="21">
    <source>
        <dbReference type="PROSITE" id="PS51371"/>
    </source>
</evidence>
<evidence type="ECO:0000256" key="17">
    <source>
        <dbReference type="PIRSR" id="PIRSR000130-4"/>
    </source>
</evidence>
<evidence type="ECO:0000256" key="10">
    <source>
        <dbReference type="ARBA" id="ARBA00023027"/>
    </source>
</evidence>
<keyword evidence="7 13" id="KW-0658">Purine biosynthesis</keyword>
<keyword evidence="9 13" id="KW-0560">Oxidoreductase</keyword>
<comment type="similarity">
    <text evidence="2 13 19">Belongs to the IMPDH/GMPR family.</text>
</comment>
<dbReference type="EC" id="1.1.1.205" evidence="13 20"/>
<dbReference type="CDD" id="cd00381">
    <property type="entry name" value="IMPDH"/>
    <property type="match status" value="1"/>
</dbReference>
<feature type="binding site" evidence="13">
    <location>
        <position position="472"/>
    </location>
    <ligand>
        <name>K(+)</name>
        <dbReference type="ChEBI" id="CHEBI:29103"/>
        <note>ligand shared between two tetrameric partners</note>
    </ligand>
</feature>
<dbReference type="EMBL" id="JACRTL010000003">
    <property type="protein sequence ID" value="MBC8610914.1"/>
    <property type="molecule type" value="Genomic_DNA"/>
</dbReference>
<dbReference type="Pfam" id="PF00571">
    <property type="entry name" value="CBS"/>
    <property type="match status" value="2"/>
</dbReference>
<protein>
    <recommendedName>
        <fullName evidence="13 20">Inosine-5'-monophosphate dehydrogenase</fullName>
        <shortName evidence="13">IMP dehydrogenase</shortName>
        <shortName evidence="13">IMPD</shortName>
        <shortName evidence="13">IMPDH</shortName>
        <ecNumber evidence="13 20">1.1.1.205</ecNumber>
    </recommendedName>
</protein>
<dbReference type="SUPFAM" id="SSF54631">
    <property type="entry name" value="CBS-domain pair"/>
    <property type="match status" value="1"/>
</dbReference>
<keyword evidence="5" id="KW-0677">Repeat</keyword>
<dbReference type="PIRSF" id="PIRSF000130">
    <property type="entry name" value="IMPDH"/>
    <property type="match status" value="1"/>
</dbReference>
<dbReference type="GO" id="GO:0006183">
    <property type="term" value="P:GTP biosynthetic process"/>
    <property type="evidence" value="ECO:0007669"/>
    <property type="project" value="TreeGrafter"/>
</dbReference>
<comment type="subunit">
    <text evidence="3 13">Homotetramer.</text>
</comment>
<dbReference type="InterPro" id="IPR013785">
    <property type="entry name" value="Aldolase_TIM"/>
</dbReference>
<dbReference type="GO" id="GO:0046872">
    <property type="term" value="F:metal ion binding"/>
    <property type="evidence" value="ECO:0007669"/>
    <property type="project" value="UniProtKB-UniRule"/>
</dbReference>
<dbReference type="FunFam" id="3.20.20.70:FF:000003">
    <property type="entry name" value="GMP reductase"/>
    <property type="match status" value="1"/>
</dbReference>
<dbReference type="InterPro" id="IPR000644">
    <property type="entry name" value="CBS_dom"/>
</dbReference>
<feature type="binding site" evidence="13 15">
    <location>
        <position position="308"/>
    </location>
    <ligand>
        <name>IMP</name>
        <dbReference type="ChEBI" id="CHEBI:58053"/>
    </ligand>
</feature>
<comment type="catalytic activity">
    <reaction evidence="12 13 20">
        <text>IMP + NAD(+) + H2O = XMP + NADH + H(+)</text>
        <dbReference type="Rhea" id="RHEA:11708"/>
        <dbReference type="ChEBI" id="CHEBI:15377"/>
        <dbReference type="ChEBI" id="CHEBI:15378"/>
        <dbReference type="ChEBI" id="CHEBI:57464"/>
        <dbReference type="ChEBI" id="CHEBI:57540"/>
        <dbReference type="ChEBI" id="CHEBI:57945"/>
        <dbReference type="ChEBI" id="CHEBI:58053"/>
        <dbReference type="EC" id="1.1.1.205"/>
    </reaction>
</comment>
<evidence type="ECO:0000256" key="11">
    <source>
        <dbReference type="ARBA" id="ARBA00023122"/>
    </source>
</evidence>
<feature type="binding site" evidence="13">
    <location>
        <position position="474"/>
    </location>
    <ligand>
        <name>K(+)</name>
        <dbReference type="ChEBI" id="CHEBI:29103"/>
        <note>ligand shared between two tetrameric partners</note>
    </ligand>
</feature>
<evidence type="ECO:0000256" key="2">
    <source>
        <dbReference type="ARBA" id="ARBA00005502"/>
    </source>
</evidence>
<dbReference type="Gene3D" id="3.20.20.70">
    <property type="entry name" value="Aldolase class I"/>
    <property type="match status" value="1"/>
</dbReference>
<dbReference type="NCBIfam" id="TIGR01302">
    <property type="entry name" value="IMP_dehydrog"/>
    <property type="match status" value="1"/>
</dbReference>
<feature type="active site" description="Proton acceptor" evidence="13 14">
    <location>
        <position position="406"/>
    </location>
</feature>
<feature type="domain" description="CBS" evidence="21">
    <location>
        <begin position="99"/>
        <end position="155"/>
    </location>
</feature>
<evidence type="ECO:0000256" key="5">
    <source>
        <dbReference type="ARBA" id="ARBA00022737"/>
    </source>
</evidence>
<dbReference type="PANTHER" id="PTHR11911">
    <property type="entry name" value="INOSINE-5-MONOPHOSPHATE DEHYDROGENASE RELATED"/>
    <property type="match status" value="1"/>
</dbReference>
<dbReference type="SMART" id="SM00116">
    <property type="entry name" value="CBS"/>
    <property type="match status" value="2"/>
</dbReference>
<dbReference type="CDD" id="cd04601">
    <property type="entry name" value="CBS_pair_IMPDH"/>
    <property type="match status" value="1"/>
</dbReference>
<evidence type="ECO:0000256" key="9">
    <source>
        <dbReference type="ARBA" id="ARBA00023002"/>
    </source>
</evidence>
<dbReference type="SUPFAM" id="SSF51412">
    <property type="entry name" value="Inosine monophosphate dehydrogenase (IMPDH)"/>
    <property type="match status" value="1"/>
</dbReference>
<dbReference type="PANTHER" id="PTHR11911:SF111">
    <property type="entry name" value="INOSINE-5'-MONOPHOSPHATE DEHYDROGENASE"/>
    <property type="match status" value="1"/>
</dbReference>
<dbReference type="UniPathway" id="UPA00601">
    <property type="reaction ID" value="UER00295"/>
</dbReference>
<accession>A0A8J6TQ98</accession>
<feature type="binding site" evidence="13 15">
    <location>
        <begin position="390"/>
        <end position="394"/>
    </location>
    <ligand>
        <name>IMP</name>
        <dbReference type="ChEBI" id="CHEBI:58053"/>
    </ligand>
</feature>
<evidence type="ECO:0000256" key="7">
    <source>
        <dbReference type="ARBA" id="ARBA00022755"/>
    </source>
</evidence>
<feature type="binding site" evidence="13">
    <location>
        <position position="253"/>
    </location>
    <ligand>
        <name>NAD(+)</name>
        <dbReference type="ChEBI" id="CHEBI:57540"/>
    </ligand>
</feature>
<comment type="caution">
    <text evidence="13">Lacks conserved residue(s) required for the propagation of feature annotation.</text>
</comment>
<dbReference type="InterPro" id="IPR001093">
    <property type="entry name" value="IMP_DH_GMPRt"/>
</dbReference>
<dbReference type="PROSITE" id="PS51371">
    <property type="entry name" value="CBS"/>
    <property type="match status" value="2"/>
</dbReference>
<reference evidence="22" key="1">
    <citation type="submission" date="2020-08" db="EMBL/GenBank/DDBJ databases">
        <title>Genome public.</title>
        <authorList>
            <person name="Liu C."/>
            <person name="Sun Q."/>
        </authorList>
    </citation>
    <scope>NUCLEOTIDE SEQUENCE</scope>
    <source>
        <strain evidence="22">NSJ-15</strain>
    </source>
</reference>
<comment type="caution">
    <text evidence="22">The sequence shown here is derived from an EMBL/GenBank/DDBJ whole genome shotgun (WGS) entry which is preliminary data.</text>
</comment>
<gene>
    <name evidence="13 22" type="primary">guaB</name>
    <name evidence="22" type="ORF">H8702_07230</name>
</gene>
<evidence type="ECO:0000256" key="18">
    <source>
        <dbReference type="PROSITE-ProRule" id="PRU00703"/>
    </source>
</evidence>
<dbReference type="Proteomes" id="UP000632659">
    <property type="component" value="Unassembled WGS sequence"/>
</dbReference>
<keyword evidence="23" id="KW-1185">Reference proteome</keyword>
<feature type="domain" description="CBS" evidence="21">
    <location>
        <begin position="159"/>
        <end position="217"/>
    </location>
</feature>
<dbReference type="InterPro" id="IPR046342">
    <property type="entry name" value="CBS_dom_sf"/>
</dbReference>
<evidence type="ECO:0000256" key="4">
    <source>
        <dbReference type="ARBA" id="ARBA00022723"/>
    </source>
</evidence>
<dbReference type="AlphaFoldDB" id="A0A8J6TQ98"/>
<dbReference type="PROSITE" id="PS00487">
    <property type="entry name" value="IMP_DH_GMP_RED"/>
    <property type="match status" value="1"/>
</dbReference>
<dbReference type="GO" id="GO:0006177">
    <property type="term" value="P:GMP biosynthetic process"/>
    <property type="evidence" value="ECO:0007669"/>
    <property type="project" value="UniProtKB-UniRule"/>
</dbReference>
<evidence type="ECO:0000256" key="13">
    <source>
        <dbReference type="HAMAP-Rule" id="MF_01964"/>
    </source>
</evidence>
<dbReference type="InterPro" id="IPR005990">
    <property type="entry name" value="IMP_DH"/>
</dbReference>
<feature type="binding site" evidence="13 16">
    <location>
        <begin position="303"/>
        <end position="305"/>
    </location>
    <ligand>
        <name>NAD(+)</name>
        <dbReference type="ChEBI" id="CHEBI:57540"/>
    </ligand>
</feature>
<evidence type="ECO:0000256" key="16">
    <source>
        <dbReference type="PIRSR" id="PIRSR000130-3"/>
    </source>
</evidence>
<evidence type="ECO:0000256" key="12">
    <source>
        <dbReference type="ARBA" id="ARBA00048028"/>
    </source>
</evidence>
<dbReference type="RefSeq" id="WP_093989144.1">
    <property type="nucleotide sequence ID" value="NZ_FYDD01000004.1"/>
</dbReference>
<organism evidence="22 23">
    <name type="scientific">Massiliimalia timonensis</name>
    <dbReference type="NCBI Taxonomy" id="1987501"/>
    <lineage>
        <taxon>Bacteria</taxon>
        <taxon>Bacillati</taxon>
        <taxon>Bacillota</taxon>
        <taxon>Clostridia</taxon>
        <taxon>Eubacteriales</taxon>
        <taxon>Oscillospiraceae</taxon>
        <taxon>Massiliimalia</taxon>
    </lineage>
</organism>
<evidence type="ECO:0000256" key="6">
    <source>
        <dbReference type="ARBA" id="ARBA00022749"/>
    </source>
</evidence>
<keyword evidence="11 18" id="KW-0129">CBS domain</keyword>
<feature type="binding site" evidence="13 15">
    <location>
        <position position="418"/>
    </location>
    <ligand>
        <name>IMP</name>
        <dbReference type="ChEBI" id="CHEBI:58053"/>
    </ligand>
</feature>
<evidence type="ECO:0000256" key="19">
    <source>
        <dbReference type="RuleBase" id="RU003927"/>
    </source>
</evidence>